<name>A0A386ZN01_9NOCA</name>
<dbReference type="EMBL" id="CP032568">
    <property type="protein sequence ID" value="AYF78544.1"/>
    <property type="molecule type" value="Genomic_DNA"/>
</dbReference>
<sequence>MPVLQTEPIEYRGQIVQGVALPVVGHRLQIMPWLETAAAVEQIGVFLTQVGRYVGVGEDVVRLLVEVRRIQCLSGI</sequence>
<dbReference type="KEGG" id="nyu:D7D52_37300"/>
<protein>
    <submittedName>
        <fullName evidence="1">Uncharacterized protein</fullName>
    </submittedName>
</protein>
<gene>
    <name evidence="1" type="ORF">D7D52_37300</name>
</gene>
<accession>A0A386ZN01</accession>
<proteinExistence type="predicted"/>
<organism evidence="1 2">
    <name type="scientific">Nocardia yunnanensis</name>
    <dbReference type="NCBI Taxonomy" id="2382165"/>
    <lineage>
        <taxon>Bacteria</taxon>
        <taxon>Bacillati</taxon>
        <taxon>Actinomycetota</taxon>
        <taxon>Actinomycetes</taxon>
        <taxon>Mycobacteriales</taxon>
        <taxon>Nocardiaceae</taxon>
        <taxon>Nocardia</taxon>
    </lineage>
</organism>
<dbReference type="AlphaFoldDB" id="A0A386ZN01"/>
<evidence type="ECO:0000313" key="1">
    <source>
        <dbReference type="EMBL" id="AYF78544.1"/>
    </source>
</evidence>
<dbReference type="Proteomes" id="UP000267164">
    <property type="component" value="Chromosome"/>
</dbReference>
<evidence type="ECO:0000313" key="2">
    <source>
        <dbReference type="Proteomes" id="UP000267164"/>
    </source>
</evidence>
<keyword evidence="2" id="KW-1185">Reference proteome</keyword>
<reference evidence="1 2" key="1">
    <citation type="submission" date="2018-09" db="EMBL/GenBank/DDBJ databases">
        <title>Nocardia yunnanensis sp. nov., an actinomycete isolated from a soil sample.</title>
        <authorList>
            <person name="Zhang J."/>
        </authorList>
    </citation>
    <scope>NUCLEOTIDE SEQUENCE [LARGE SCALE GENOMIC DNA]</scope>
    <source>
        <strain evidence="1 2">CFHS0054</strain>
    </source>
</reference>